<feature type="transmembrane region" description="Helical" evidence="1">
    <location>
        <begin position="220"/>
        <end position="242"/>
    </location>
</feature>
<keyword evidence="1" id="KW-0472">Membrane</keyword>
<dbReference type="KEGG" id="pcy:PCYB_006020"/>
<gene>
    <name evidence="2" type="ORF">PCYB_006020</name>
</gene>
<evidence type="ECO:0000256" key="1">
    <source>
        <dbReference type="SAM" id="Phobius"/>
    </source>
</evidence>
<dbReference type="OrthoDB" id="381466at2759"/>
<dbReference type="EMBL" id="DF157979">
    <property type="protein sequence ID" value="GAB69853.1"/>
    <property type="molecule type" value="Genomic_DNA"/>
</dbReference>
<feature type="non-terminal residue" evidence="2">
    <location>
        <position position="1"/>
    </location>
</feature>
<evidence type="ECO:0000313" key="3">
    <source>
        <dbReference type="Proteomes" id="UP000006319"/>
    </source>
</evidence>
<dbReference type="VEuPathDB" id="PlasmoDB:PCYB_006020"/>
<dbReference type="RefSeq" id="XP_004228071.1">
    <property type="nucleotide sequence ID" value="XM_004228023.1"/>
</dbReference>
<sequence length="245" mass="29067">AKLCGRYFSEAFNKVRTTFTHYNKYIDQIKSIEDPILRHVALYLVDNFEDYKKYLSEDATRKNNIDCEVLNRWLDQRKSFYTYGSKCQGNLKLWNETIEKLWDTLNEKQEDNKYCERQELYAGNAYIPEQFLPLTCYKYVPEKHDCTPPLDIFRINPLALSRNCNAINKQCSKCKKKNHLSEYIPSEEYTFPVTYPYNGNYNAYSSPERQISCRECPSKIIIIPLSICITFFGTLFILYLLYKVI</sequence>
<evidence type="ECO:0008006" key="4">
    <source>
        <dbReference type="Google" id="ProtNLM"/>
    </source>
</evidence>
<dbReference type="AlphaFoldDB" id="K6UNV9"/>
<protein>
    <recommendedName>
        <fullName evidence="4">CYIR protein</fullName>
    </recommendedName>
</protein>
<organism evidence="2 3">
    <name type="scientific">Plasmodium cynomolgi (strain B)</name>
    <dbReference type="NCBI Taxonomy" id="1120755"/>
    <lineage>
        <taxon>Eukaryota</taxon>
        <taxon>Sar</taxon>
        <taxon>Alveolata</taxon>
        <taxon>Apicomplexa</taxon>
        <taxon>Aconoidasida</taxon>
        <taxon>Haemosporida</taxon>
        <taxon>Plasmodiidae</taxon>
        <taxon>Plasmodium</taxon>
        <taxon>Plasmodium (Plasmodium)</taxon>
    </lineage>
</organism>
<accession>K6UNV9</accession>
<dbReference type="Proteomes" id="UP000006319">
    <property type="component" value="Unassembled WGS sequence"/>
</dbReference>
<name>K6UNV9_PLACD</name>
<keyword evidence="1" id="KW-0812">Transmembrane</keyword>
<keyword evidence="1" id="KW-1133">Transmembrane helix</keyword>
<evidence type="ECO:0000313" key="2">
    <source>
        <dbReference type="EMBL" id="GAB69853.1"/>
    </source>
</evidence>
<proteinExistence type="predicted"/>
<dbReference type="GeneID" id="14696395"/>
<keyword evidence="3" id="KW-1185">Reference proteome</keyword>
<reference evidence="2 3" key="1">
    <citation type="journal article" date="2012" name="Nat. Genet.">
        <title>Plasmodium cynomolgi genome sequences provide insight into Plasmodium vivax and the monkey malaria clade.</title>
        <authorList>
            <person name="Tachibana S."/>
            <person name="Sullivan S.A."/>
            <person name="Kawai S."/>
            <person name="Nakamura S."/>
            <person name="Kim H.R."/>
            <person name="Goto N."/>
            <person name="Arisue N."/>
            <person name="Palacpac N.M.Q."/>
            <person name="Honma H."/>
            <person name="Yagi M."/>
            <person name="Tougan T."/>
            <person name="Katakai Y."/>
            <person name="Kaneko O."/>
            <person name="Mita T."/>
            <person name="Kita K."/>
            <person name="Yasutomi Y."/>
            <person name="Sutton P.L."/>
            <person name="Shakhbatyan R."/>
            <person name="Horii T."/>
            <person name="Yasunaga T."/>
            <person name="Barnwell J.W."/>
            <person name="Escalante A.A."/>
            <person name="Carlton J.M."/>
            <person name="Tanabe K."/>
        </authorList>
    </citation>
    <scope>NUCLEOTIDE SEQUENCE [LARGE SCALE GENOMIC DNA]</scope>
    <source>
        <strain evidence="2 3">B</strain>
    </source>
</reference>